<dbReference type="EMBL" id="CP097332">
    <property type="protein sequence ID" value="UQX89119.1"/>
    <property type="molecule type" value="Genomic_DNA"/>
</dbReference>
<sequence>MTRILIVTAVAAERDAVVDGRQAAIGMIDGLEIHRAITGAGMIDVLAAGVGAPAAAVATGCALRNDYDLVFSAGIAGGFPAAPVGSTAVAEAVVHADLGVRTPAAFQSMAELGWGPVRHRLDTLLVEQLSDRSGARIGEILTVSTVTGSAERAAELLTSHPAAVAEAMEGIGVYLAAARAELPFAELRAISNPVGPRDRDRWRMADALTALTAAFDAVLAAPLVLQSRGVTQS</sequence>
<comment type="function">
    <text evidence="1">Catalyzes the hydrolysis of futalosine (FL) to dehypoxanthine futalosine (DHFL) and hypoxanthine, a step in the biosynthesis of menaquinone (MK, vitamin K2).</text>
</comment>
<comment type="catalytic activity">
    <reaction evidence="1">
        <text>futalosine + H2O = dehypoxanthine futalosine + hypoxanthine</text>
        <dbReference type="Rhea" id="RHEA:25904"/>
        <dbReference type="ChEBI" id="CHEBI:15377"/>
        <dbReference type="ChEBI" id="CHEBI:17368"/>
        <dbReference type="ChEBI" id="CHEBI:58863"/>
        <dbReference type="ChEBI" id="CHEBI:58864"/>
        <dbReference type="EC" id="3.2.2.26"/>
    </reaction>
</comment>
<dbReference type="InterPro" id="IPR019963">
    <property type="entry name" value="FL_hydrolase_MqnB"/>
</dbReference>
<proteinExistence type="inferred from homology"/>
<dbReference type="InterPro" id="IPR000845">
    <property type="entry name" value="Nucleoside_phosphorylase_d"/>
</dbReference>
<protein>
    <recommendedName>
        <fullName evidence="1 2">Futalosine hydrolase</fullName>
        <shortName evidence="1">FL hydrolase</shortName>
        <ecNumber evidence="1 2">3.2.2.26</ecNumber>
    </recommendedName>
    <alternativeName>
        <fullName evidence="1">Futalosine nucleosidase</fullName>
    </alternativeName>
    <alternativeName>
        <fullName evidence="1">Menaquinone biosynthetic enzyme MqnB</fullName>
    </alternativeName>
</protein>
<dbReference type="HAMAP" id="MF_00991">
    <property type="entry name" value="MqnB"/>
    <property type="match status" value="1"/>
</dbReference>
<dbReference type="NCBIfam" id="TIGR03664">
    <property type="entry name" value="fut_nucase"/>
    <property type="match status" value="1"/>
</dbReference>
<organism evidence="4 5">
    <name type="scientific">Jatrophihabitans telluris</name>
    <dbReference type="NCBI Taxonomy" id="2038343"/>
    <lineage>
        <taxon>Bacteria</taxon>
        <taxon>Bacillati</taxon>
        <taxon>Actinomycetota</taxon>
        <taxon>Actinomycetes</taxon>
        <taxon>Jatrophihabitantales</taxon>
        <taxon>Jatrophihabitantaceae</taxon>
        <taxon>Jatrophihabitans</taxon>
    </lineage>
</organism>
<evidence type="ECO:0000313" key="4">
    <source>
        <dbReference type="EMBL" id="UQX89119.1"/>
    </source>
</evidence>
<dbReference type="GO" id="GO:0016798">
    <property type="term" value="F:hydrolase activity, acting on glycosyl bonds"/>
    <property type="evidence" value="ECO:0007669"/>
    <property type="project" value="UniProtKB-KW"/>
</dbReference>
<dbReference type="RefSeq" id="WP_249773015.1">
    <property type="nucleotide sequence ID" value="NZ_CP097332.1"/>
</dbReference>
<dbReference type="PANTHER" id="PTHR46832">
    <property type="entry name" value="5'-METHYLTHIOADENOSINE/S-ADENOSYLHOMOCYSTEINE NUCLEOSIDASE"/>
    <property type="match status" value="1"/>
</dbReference>
<name>A0ABY4QZV2_9ACTN</name>
<dbReference type="InterPro" id="IPR035994">
    <property type="entry name" value="Nucleoside_phosphorylase_sf"/>
</dbReference>
<keyword evidence="4" id="KW-0326">Glycosidase</keyword>
<dbReference type="CDD" id="cd17766">
    <property type="entry name" value="futalosine_nucleosidase_MqnB"/>
    <property type="match status" value="1"/>
</dbReference>
<feature type="domain" description="Nucleoside phosphorylase" evidence="3">
    <location>
        <begin position="30"/>
        <end position="219"/>
    </location>
</feature>
<accession>A0ABY4QZV2</accession>
<dbReference type="PANTHER" id="PTHR46832:SF2">
    <property type="entry name" value="FUTALOSINE HYDROLASE"/>
    <property type="match status" value="1"/>
</dbReference>
<keyword evidence="1 4" id="KW-0378">Hydrolase</keyword>
<evidence type="ECO:0000256" key="2">
    <source>
        <dbReference type="NCBIfam" id="TIGR03664"/>
    </source>
</evidence>
<dbReference type="SUPFAM" id="SSF53167">
    <property type="entry name" value="Purine and uridine phosphorylases"/>
    <property type="match status" value="1"/>
</dbReference>
<evidence type="ECO:0000256" key="1">
    <source>
        <dbReference type="HAMAP-Rule" id="MF_00991"/>
    </source>
</evidence>
<comment type="similarity">
    <text evidence="1">Belongs to the PNP/UDP phosphorylase family. Futalosine hydrolase subfamily.</text>
</comment>
<reference evidence="4" key="2">
    <citation type="submission" date="2022-05" db="EMBL/GenBank/DDBJ databases">
        <authorList>
            <person name="Kim J.-S."/>
            <person name="Lee K."/>
            <person name="Suh M."/>
            <person name="Eom M."/>
            <person name="Kim J.-S."/>
            <person name="Kim D.-S."/>
            <person name="Ko S.-H."/>
            <person name="Shin Y."/>
            <person name="Lee J.-S."/>
        </authorList>
    </citation>
    <scope>NUCLEOTIDE SEQUENCE</scope>
    <source>
        <strain evidence="4">N237</strain>
    </source>
</reference>
<gene>
    <name evidence="1" type="primary">mqnB</name>
    <name evidence="4" type="ORF">M6D93_03735</name>
</gene>
<dbReference type="Pfam" id="PF01048">
    <property type="entry name" value="PNP_UDP_1"/>
    <property type="match status" value="1"/>
</dbReference>
<dbReference type="NCBIfam" id="NF006087">
    <property type="entry name" value="PRK08236.1"/>
    <property type="match status" value="1"/>
</dbReference>
<evidence type="ECO:0000313" key="5">
    <source>
        <dbReference type="Proteomes" id="UP001056336"/>
    </source>
</evidence>
<keyword evidence="1" id="KW-0474">Menaquinone biosynthesis</keyword>
<dbReference type="EC" id="3.2.2.26" evidence="1 2"/>
<reference evidence="4" key="1">
    <citation type="journal article" date="2018" name="Int. J. Syst. Evol. Microbiol.">
        <title>Jatrophihabitans telluris sp. nov., isolated from sediment soil of lava forest wetlands and the emended description of the genus Jatrophihabitans.</title>
        <authorList>
            <person name="Lee K.C."/>
            <person name="Suh M.K."/>
            <person name="Eom M.K."/>
            <person name="Kim K.K."/>
            <person name="Kim J.S."/>
            <person name="Kim D.S."/>
            <person name="Ko S.H."/>
            <person name="Shin Y.K."/>
            <person name="Lee J.S."/>
        </authorList>
    </citation>
    <scope>NUCLEOTIDE SEQUENCE</scope>
    <source>
        <strain evidence="4">N237</strain>
    </source>
</reference>
<dbReference type="Proteomes" id="UP001056336">
    <property type="component" value="Chromosome"/>
</dbReference>
<dbReference type="Gene3D" id="3.40.50.1580">
    <property type="entry name" value="Nucleoside phosphorylase domain"/>
    <property type="match status" value="1"/>
</dbReference>
<evidence type="ECO:0000259" key="3">
    <source>
        <dbReference type="Pfam" id="PF01048"/>
    </source>
</evidence>
<comment type="pathway">
    <text evidence="1">Quinol/quinone metabolism; menaquinone biosynthesis.</text>
</comment>
<keyword evidence="5" id="KW-1185">Reference proteome</keyword>